<protein>
    <submittedName>
        <fullName evidence="4">Peptidoglycan-binding protein</fullName>
    </submittedName>
</protein>
<evidence type="ECO:0000256" key="2">
    <source>
        <dbReference type="SAM" id="MobiDB-lite"/>
    </source>
</evidence>
<feature type="region of interest" description="Disordered" evidence="2">
    <location>
        <begin position="386"/>
        <end position="412"/>
    </location>
</feature>
<name>A0ABW2GKL2_9ACTN</name>
<dbReference type="SUPFAM" id="SSF47090">
    <property type="entry name" value="PGBD-like"/>
    <property type="match status" value="1"/>
</dbReference>
<feature type="compositionally biased region" description="Low complexity" evidence="2">
    <location>
        <begin position="46"/>
        <end position="56"/>
    </location>
</feature>
<dbReference type="InterPro" id="IPR036366">
    <property type="entry name" value="PGBDSf"/>
</dbReference>
<evidence type="ECO:0000256" key="3">
    <source>
        <dbReference type="SAM" id="Phobius"/>
    </source>
</evidence>
<dbReference type="PANTHER" id="PTHR30469">
    <property type="entry name" value="MULTIDRUG RESISTANCE PROTEIN MDTA"/>
    <property type="match status" value="1"/>
</dbReference>
<dbReference type="EMBL" id="JBHSZO010000057">
    <property type="protein sequence ID" value="MFC7221263.1"/>
    <property type="molecule type" value="Genomic_DNA"/>
</dbReference>
<sequence>MHEDTETLAERSAADLASLEGTDGVLPRGALPAQVRAPESAKAESAKAGPAKAGPPALARRRRWIGAVAVGAALLAAAGVVASTLVKSPSQAAADAGPPERSVLTAPVEHRVLTSSVIVRGQVGAGQSVDVAPQVSGGESAAAPVVTKLAVKQGDTLRAGQLLMEVSGRPVFVLPGRVPVYRDLKPGAEGDDVRQLQQALRGLGHGTGADAAGVFGSGTKSALNSLYTAIGYDPLPALDDNGDGIRAAEDAVTQGRRAVEEAQEAADAQGAGADADRALRYARQDLAKARQALTEAQSAAGPRLPAGEVVFLQGFPARVDAVPGRVGSRVEGTVMTVSAGRLIVQAYLQEYQKGLVRKGQRVRILSELTGVEAAAHVASVATSMSLPGAPGGGGGDGQGGGQGGDAAQAPGQSGYLLRIDPDKRLPAELVGQDVRLTIEAARTDGKALVVPVTALTAGADGRTTVTVLAEGGARRRVEVRTGTAGDGFVAVEPVAGAKLAEGEKVITGVKNGEAK</sequence>
<feature type="transmembrane region" description="Helical" evidence="3">
    <location>
        <begin position="64"/>
        <end position="86"/>
    </location>
</feature>
<proteinExistence type="predicted"/>
<keyword evidence="3" id="KW-0812">Transmembrane</keyword>
<accession>A0ABW2GKL2</accession>
<feature type="compositionally biased region" description="Basic and acidic residues" evidence="2">
    <location>
        <begin position="1"/>
        <end position="13"/>
    </location>
</feature>
<keyword evidence="5" id="KW-1185">Reference proteome</keyword>
<dbReference type="Gene3D" id="2.40.420.20">
    <property type="match status" value="1"/>
</dbReference>
<keyword evidence="1" id="KW-0175">Coiled coil</keyword>
<feature type="region of interest" description="Disordered" evidence="2">
    <location>
        <begin position="1"/>
        <end position="56"/>
    </location>
</feature>
<keyword evidence="3" id="KW-0472">Membrane</keyword>
<comment type="caution">
    <text evidence="4">The sequence shown here is derived from an EMBL/GenBank/DDBJ whole genome shotgun (WGS) entry which is preliminary data.</text>
</comment>
<dbReference type="PANTHER" id="PTHR30469:SF15">
    <property type="entry name" value="HLYD FAMILY OF SECRETION PROTEINS"/>
    <property type="match status" value="1"/>
</dbReference>
<evidence type="ECO:0000313" key="5">
    <source>
        <dbReference type="Proteomes" id="UP001596413"/>
    </source>
</evidence>
<keyword evidence="3" id="KW-1133">Transmembrane helix</keyword>
<gene>
    <name evidence="4" type="ORF">ACFQLX_24320</name>
</gene>
<evidence type="ECO:0000256" key="1">
    <source>
        <dbReference type="SAM" id="Coils"/>
    </source>
</evidence>
<dbReference type="InterPro" id="IPR036365">
    <property type="entry name" value="PGBD-like_sf"/>
</dbReference>
<feature type="coiled-coil region" evidence="1">
    <location>
        <begin position="245"/>
        <end position="299"/>
    </location>
</feature>
<evidence type="ECO:0000313" key="4">
    <source>
        <dbReference type="EMBL" id="MFC7221263.1"/>
    </source>
</evidence>
<organism evidence="4 5">
    <name type="scientific">Streptomyces polyrhachis</name>
    <dbReference type="NCBI Taxonomy" id="1282885"/>
    <lineage>
        <taxon>Bacteria</taxon>
        <taxon>Bacillati</taxon>
        <taxon>Actinomycetota</taxon>
        <taxon>Actinomycetes</taxon>
        <taxon>Kitasatosporales</taxon>
        <taxon>Streptomycetaceae</taxon>
        <taxon>Streptomyces</taxon>
    </lineage>
</organism>
<dbReference type="Gene3D" id="1.10.101.10">
    <property type="entry name" value="PGBD-like superfamily/PGBD"/>
    <property type="match status" value="1"/>
</dbReference>
<reference evidence="5" key="1">
    <citation type="journal article" date="2019" name="Int. J. Syst. Evol. Microbiol.">
        <title>The Global Catalogue of Microorganisms (GCM) 10K type strain sequencing project: providing services to taxonomists for standard genome sequencing and annotation.</title>
        <authorList>
            <consortium name="The Broad Institute Genomics Platform"/>
            <consortium name="The Broad Institute Genome Sequencing Center for Infectious Disease"/>
            <person name="Wu L."/>
            <person name="Ma J."/>
        </authorList>
    </citation>
    <scope>NUCLEOTIDE SEQUENCE [LARGE SCALE GENOMIC DNA]</scope>
    <source>
        <strain evidence="5">CGMCC 1.13681</strain>
    </source>
</reference>
<dbReference type="RefSeq" id="WP_386418501.1">
    <property type="nucleotide sequence ID" value="NZ_JBHSZO010000057.1"/>
</dbReference>
<dbReference type="Proteomes" id="UP001596413">
    <property type="component" value="Unassembled WGS sequence"/>
</dbReference>
<feature type="compositionally biased region" description="Gly residues" evidence="2">
    <location>
        <begin position="389"/>
        <end position="404"/>
    </location>
</feature>